<accession>A0A1H1Z2H3</accession>
<gene>
    <name evidence="1" type="ORF">SAMN04489812_4911</name>
</gene>
<dbReference type="EMBL" id="LT629772">
    <property type="protein sequence ID" value="SDT27386.1"/>
    <property type="molecule type" value="Genomic_DNA"/>
</dbReference>
<dbReference type="InterPro" id="IPR050490">
    <property type="entry name" value="Bact_solute-bd_prot1"/>
</dbReference>
<dbReference type="NCBIfam" id="TIGR01409">
    <property type="entry name" value="TAT_signal_seq"/>
    <property type="match status" value="1"/>
</dbReference>
<dbReference type="AlphaFoldDB" id="A0A1H1Z2H3"/>
<name>A0A1H1Z2H3_9ACTN</name>
<dbReference type="RefSeq" id="WP_172836212.1">
    <property type="nucleotide sequence ID" value="NZ_LT629772.1"/>
</dbReference>
<protein>
    <submittedName>
        <fullName evidence="1">Tat (Twin-arginine translocation) pathway signal sequence</fullName>
    </submittedName>
</protein>
<dbReference type="STRING" id="630515.SAMN04489812_4911"/>
<proteinExistence type="predicted"/>
<organism evidence="1 2">
    <name type="scientific">Microlunatus soli</name>
    <dbReference type="NCBI Taxonomy" id="630515"/>
    <lineage>
        <taxon>Bacteria</taxon>
        <taxon>Bacillati</taxon>
        <taxon>Actinomycetota</taxon>
        <taxon>Actinomycetes</taxon>
        <taxon>Propionibacteriales</taxon>
        <taxon>Propionibacteriaceae</taxon>
        <taxon>Microlunatus</taxon>
    </lineage>
</organism>
<dbReference type="PANTHER" id="PTHR43649:SF30">
    <property type="entry name" value="ABC TRANSPORTER SUBSTRATE-BINDING PROTEIN"/>
    <property type="match status" value="1"/>
</dbReference>
<evidence type="ECO:0000313" key="2">
    <source>
        <dbReference type="Proteomes" id="UP000199103"/>
    </source>
</evidence>
<dbReference type="InterPro" id="IPR006059">
    <property type="entry name" value="SBP"/>
</dbReference>
<dbReference type="InterPro" id="IPR019546">
    <property type="entry name" value="TAT_signal_bac_arc"/>
</dbReference>
<dbReference type="PANTHER" id="PTHR43649">
    <property type="entry name" value="ARABINOSE-BINDING PROTEIN-RELATED"/>
    <property type="match status" value="1"/>
</dbReference>
<sequence length="445" mass="48121">MTSPTSVPAFSRRSFLAGSAAGAGLLGLSLTGCSPKSGGTTSSDLTFWKPPVGELKWDTAFYKKLLKKSVGDKGKSELLVIPWENAETKYTAAFASKKPPDVTYQIVPWMNKFRGTNALLDLRELLPDVIKNVNGVAPETVRSVAAGPKGEVYGIPFGVGHFVLALNEDVWDAAGQPDLPTTYEEMIPFAKALTIDKSGKKLGESGFDAKNVASYGYQVTKDSNYLWNYLWNYGADLLNKDNTDIGFDNAEGRAGLSVLKKIVDSGAVVPLTKYSDDSKWAELIFKGNVAMAWIPSVSDDFAKRYPKARLKVLDIPKGPAGQFTVGGAGFWSIATKSDNTDGAAKLITDLTSEANSKAALTAIMTYPVKDQGPEFFDGITNKLQRDVMIAGMQQTKYARLDKMAPFNPGDVLLAKIMDYLIGRADLDKMIKDSSDQVKTMAAAAK</sequence>
<keyword evidence="2" id="KW-1185">Reference proteome</keyword>
<dbReference type="SUPFAM" id="SSF53850">
    <property type="entry name" value="Periplasmic binding protein-like II"/>
    <property type="match status" value="1"/>
</dbReference>
<dbReference type="InterPro" id="IPR006311">
    <property type="entry name" value="TAT_signal"/>
</dbReference>
<dbReference type="Gene3D" id="3.40.190.10">
    <property type="entry name" value="Periplasmic binding protein-like II"/>
    <property type="match status" value="1"/>
</dbReference>
<evidence type="ECO:0000313" key="1">
    <source>
        <dbReference type="EMBL" id="SDT27386.1"/>
    </source>
</evidence>
<dbReference type="PROSITE" id="PS51318">
    <property type="entry name" value="TAT"/>
    <property type="match status" value="1"/>
</dbReference>
<dbReference type="Proteomes" id="UP000199103">
    <property type="component" value="Chromosome I"/>
</dbReference>
<reference evidence="1 2" key="1">
    <citation type="submission" date="2016-10" db="EMBL/GenBank/DDBJ databases">
        <authorList>
            <person name="de Groot N.N."/>
        </authorList>
    </citation>
    <scope>NUCLEOTIDE SEQUENCE [LARGE SCALE GENOMIC DNA]</scope>
    <source>
        <strain evidence="1 2">DSM 21800</strain>
    </source>
</reference>
<dbReference type="Pfam" id="PF13416">
    <property type="entry name" value="SBP_bac_8"/>
    <property type="match status" value="1"/>
</dbReference>